<dbReference type="Proteomes" id="UP000503640">
    <property type="component" value="Unassembled WGS sequence"/>
</dbReference>
<organism evidence="2 3">
    <name type="scientific">Anaeromyxobacter diazotrophicus</name>
    <dbReference type="NCBI Taxonomy" id="2590199"/>
    <lineage>
        <taxon>Bacteria</taxon>
        <taxon>Pseudomonadati</taxon>
        <taxon>Myxococcota</taxon>
        <taxon>Myxococcia</taxon>
        <taxon>Myxococcales</taxon>
        <taxon>Cystobacterineae</taxon>
        <taxon>Anaeromyxobacteraceae</taxon>
        <taxon>Anaeromyxobacter</taxon>
    </lineage>
</organism>
<dbReference type="EMBL" id="BJTG01000004">
    <property type="protein sequence ID" value="GEJ57423.1"/>
    <property type="molecule type" value="Genomic_DNA"/>
</dbReference>
<comment type="caution">
    <text evidence="2">The sequence shown here is derived from an EMBL/GenBank/DDBJ whole genome shotgun (WGS) entry which is preliminary data.</text>
</comment>
<reference evidence="3" key="1">
    <citation type="journal article" date="2020" name="Appl. Environ. Microbiol.">
        <title>Diazotrophic Anaeromyxobacter Isolates from Soils.</title>
        <authorList>
            <person name="Masuda Y."/>
            <person name="Yamanaka H."/>
            <person name="Xu Z.X."/>
            <person name="Shiratori Y."/>
            <person name="Aono T."/>
            <person name="Amachi S."/>
            <person name="Senoo K."/>
            <person name="Itoh H."/>
        </authorList>
    </citation>
    <scope>NUCLEOTIDE SEQUENCE [LARGE SCALE GENOMIC DNA]</scope>
    <source>
        <strain evidence="3">R267</strain>
    </source>
</reference>
<sequence>MHSVNKNAAFAAGVALALACTRPATPPPLPDASPPAAEGADGGGAAPPPPGESAEFAADAGSPADSAPAPAPAPAAPAAPAALPVTAALAHVGSQVTPLAREGATLLDPGATFELEVAVHLADGRLSLRDEVDAMVASTGTTELGEGTSRYRLAPDEPLRPGSRYTLHLDGAVTRELHGADGHAFAPLALQLKTSGERPAPPPRKKRGSRR</sequence>
<evidence type="ECO:0000256" key="1">
    <source>
        <dbReference type="SAM" id="MobiDB-lite"/>
    </source>
</evidence>
<keyword evidence="3" id="KW-1185">Reference proteome</keyword>
<proteinExistence type="predicted"/>
<feature type="compositionally biased region" description="Low complexity" evidence="1">
    <location>
        <begin position="52"/>
        <end position="68"/>
    </location>
</feature>
<accession>A0A7I9VLY4</accession>
<gene>
    <name evidence="2" type="ORF">AMYX_21640</name>
</gene>
<protein>
    <submittedName>
        <fullName evidence="2">Uncharacterized protein</fullName>
    </submittedName>
</protein>
<dbReference type="PROSITE" id="PS51257">
    <property type="entry name" value="PROKAR_LIPOPROTEIN"/>
    <property type="match status" value="1"/>
</dbReference>
<name>A0A7I9VLY4_9BACT</name>
<feature type="region of interest" description="Disordered" evidence="1">
    <location>
        <begin position="21"/>
        <end position="77"/>
    </location>
</feature>
<evidence type="ECO:0000313" key="2">
    <source>
        <dbReference type="EMBL" id="GEJ57423.1"/>
    </source>
</evidence>
<feature type="region of interest" description="Disordered" evidence="1">
    <location>
        <begin position="189"/>
        <end position="211"/>
    </location>
</feature>
<dbReference type="AlphaFoldDB" id="A0A7I9VLY4"/>
<evidence type="ECO:0000313" key="3">
    <source>
        <dbReference type="Proteomes" id="UP000503640"/>
    </source>
</evidence>
<feature type="compositionally biased region" description="Pro residues" evidence="1">
    <location>
        <begin position="24"/>
        <end position="33"/>
    </location>
</feature>